<evidence type="ECO:0000313" key="2">
    <source>
        <dbReference type="Proteomes" id="UP000824007"/>
    </source>
</evidence>
<proteinExistence type="predicted"/>
<dbReference type="EMBL" id="DXDD01000018">
    <property type="protein sequence ID" value="HIY59349.1"/>
    <property type="molecule type" value="Genomic_DNA"/>
</dbReference>
<dbReference type="AlphaFoldDB" id="A0A9D2C604"/>
<organism evidence="1 2">
    <name type="scientific">Candidatus Eisenbergiella pullistercoris</name>
    <dbReference type="NCBI Taxonomy" id="2838555"/>
    <lineage>
        <taxon>Bacteria</taxon>
        <taxon>Bacillati</taxon>
        <taxon>Bacillota</taxon>
        <taxon>Clostridia</taxon>
        <taxon>Lachnospirales</taxon>
        <taxon>Lachnospiraceae</taxon>
        <taxon>Eisenbergiella</taxon>
    </lineage>
</organism>
<gene>
    <name evidence="1" type="ORF">H9831_01500</name>
</gene>
<sequence>MNETLSVYLNLDPERRIENEVLIRRIDKLLLTVGMKYSGVMNMYIPTDRQKRDQIVFQAEVLLRETDWLKDLLAYTLVGTLTNACPMEEILTDAMSNPSPEKLWYYEQYYQKTHELPHAVVVDENKQLRDGYISYLLAKKYHVPVEICEMVSAQPLRKIVKGMHVEFSDGKWRKKSDKRCIWIYSLREPVVPGDILMANTKTGADFICVHRIEYTAGREFCSKYAKIRQHMNTNMEEGESTHHEK</sequence>
<name>A0A9D2C604_9FIRM</name>
<dbReference type="Proteomes" id="UP000824007">
    <property type="component" value="Unassembled WGS sequence"/>
</dbReference>
<accession>A0A9D2C604</accession>
<reference evidence="1" key="1">
    <citation type="journal article" date="2021" name="PeerJ">
        <title>Extensive microbial diversity within the chicken gut microbiome revealed by metagenomics and culture.</title>
        <authorList>
            <person name="Gilroy R."/>
            <person name="Ravi A."/>
            <person name="Getino M."/>
            <person name="Pursley I."/>
            <person name="Horton D.L."/>
            <person name="Alikhan N.F."/>
            <person name="Baker D."/>
            <person name="Gharbi K."/>
            <person name="Hall N."/>
            <person name="Watson M."/>
            <person name="Adriaenssens E.M."/>
            <person name="Foster-Nyarko E."/>
            <person name="Jarju S."/>
            <person name="Secka A."/>
            <person name="Antonio M."/>
            <person name="Oren A."/>
            <person name="Chaudhuri R.R."/>
            <person name="La Ragione R."/>
            <person name="Hildebrand F."/>
            <person name="Pallen M.J."/>
        </authorList>
    </citation>
    <scope>NUCLEOTIDE SEQUENCE</scope>
    <source>
        <strain evidence="1">ChiSxjej3B15-24422</strain>
    </source>
</reference>
<protein>
    <submittedName>
        <fullName evidence="1">Uncharacterized protein</fullName>
    </submittedName>
</protein>
<reference evidence="1" key="2">
    <citation type="submission" date="2021-04" db="EMBL/GenBank/DDBJ databases">
        <authorList>
            <person name="Gilroy R."/>
        </authorList>
    </citation>
    <scope>NUCLEOTIDE SEQUENCE</scope>
    <source>
        <strain evidence="1">ChiSxjej3B15-24422</strain>
    </source>
</reference>
<evidence type="ECO:0000313" key="1">
    <source>
        <dbReference type="EMBL" id="HIY59349.1"/>
    </source>
</evidence>
<comment type="caution">
    <text evidence="1">The sequence shown here is derived from an EMBL/GenBank/DDBJ whole genome shotgun (WGS) entry which is preliminary data.</text>
</comment>